<evidence type="ECO:0000313" key="2">
    <source>
        <dbReference type="EMBL" id="AJE82239.1"/>
    </source>
</evidence>
<dbReference type="Proteomes" id="UP000031523">
    <property type="component" value="Chromosome"/>
</dbReference>
<sequence>MGAARPGPGPAPRRTAPPTPGPLSRTGPSGGLAARVCRRGEPRSCLWKTPVVHRGGGPRRAA</sequence>
<gene>
    <name evidence="2" type="ORF">SLNWT_1863</name>
</gene>
<evidence type="ECO:0000256" key="1">
    <source>
        <dbReference type="SAM" id="MobiDB-lite"/>
    </source>
</evidence>
<organism evidence="2 3">
    <name type="scientific">Streptomyces albus (strain ATCC 21838 / DSM 41398 / FERM P-419 / JCM 4703 / NBRC 107858)</name>
    <dbReference type="NCBI Taxonomy" id="1081613"/>
    <lineage>
        <taxon>Bacteria</taxon>
        <taxon>Bacillati</taxon>
        <taxon>Actinomycetota</taxon>
        <taxon>Actinomycetes</taxon>
        <taxon>Kitasatosporales</taxon>
        <taxon>Streptomycetaceae</taxon>
        <taxon>Streptomyces</taxon>
    </lineage>
</organism>
<dbReference type="EMBL" id="CP010519">
    <property type="protein sequence ID" value="AJE82239.1"/>
    <property type="molecule type" value="Genomic_DNA"/>
</dbReference>
<name>A0A0B5EL39_STRA4</name>
<keyword evidence="3" id="KW-1185">Reference proteome</keyword>
<accession>A0A0B5EL39</accession>
<dbReference type="AlphaFoldDB" id="A0A0B5EL39"/>
<feature type="compositionally biased region" description="Pro residues" evidence="1">
    <location>
        <begin position="7"/>
        <end position="21"/>
    </location>
</feature>
<protein>
    <submittedName>
        <fullName evidence="2">Uncharacterized protein</fullName>
    </submittedName>
</protein>
<reference evidence="2 3" key="1">
    <citation type="submission" date="2015-01" db="EMBL/GenBank/DDBJ databases">
        <title>Enhanced salinomycin production by adjusting the supply of polyketide extender units in Streptomyce albus DSM 41398.</title>
        <authorList>
            <person name="Lu C."/>
        </authorList>
    </citation>
    <scope>NUCLEOTIDE SEQUENCE [LARGE SCALE GENOMIC DNA]</scope>
    <source>
        <strain evidence="3">ATCC 21838 / DSM 41398 / FERM P-419 / JCM 4703 / NBRC 107858</strain>
    </source>
</reference>
<proteinExistence type="predicted"/>
<evidence type="ECO:0000313" key="3">
    <source>
        <dbReference type="Proteomes" id="UP000031523"/>
    </source>
</evidence>
<dbReference type="KEGG" id="sals:SLNWT_1863"/>
<feature type="region of interest" description="Disordered" evidence="1">
    <location>
        <begin position="1"/>
        <end position="34"/>
    </location>
</feature>